<dbReference type="HOGENOM" id="CLU_1913498_0_0_11"/>
<feature type="compositionally biased region" description="Basic residues" evidence="1">
    <location>
        <begin position="1"/>
        <end position="14"/>
    </location>
</feature>
<evidence type="ECO:0000256" key="2">
    <source>
        <dbReference type="SAM" id="Phobius"/>
    </source>
</evidence>
<dbReference type="EMBL" id="CP001854">
    <property type="protein sequence ID" value="ADB51432.1"/>
    <property type="molecule type" value="Genomic_DNA"/>
</dbReference>
<evidence type="ECO:0000313" key="3">
    <source>
        <dbReference type="EMBL" id="ADB51432.1"/>
    </source>
</evidence>
<feature type="transmembrane region" description="Helical" evidence="2">
    <location>
        <begin position="60"/>
        <end position="79"/>
    </location>
</feature>
<accession>D3FCS0</accession>
<reference evidence="4" key="2">
    <citation type="submission" date="2010-01" db="EMBL/GenBank/DDBJ databases">
        <title>The complete genome of Conexibacter woesei DSM 14684.</title>
        <authorList>
            <consortium name="US DOE Joint Genome Institute (JGI-PGF)"/>
            <person name="Lucas S."/>
            <person name="Copeland A."/>
            <person name="Lapidus A."/>
            <person name="Glavina del Rio T."/>
            <person name="Dalin E."/>
            <person name="Tice H."/>
            <person name="Bruce D."/>
            <person name="Goodwin L."/>
            <person name="Pitluck S."/>
            <person name="Kyrpides N."/>
            <person name="Mavromatis K."/>
            <person name="Ivanova N."/>
            <person name="Mikhailova N."/>
            <person name="Chertkov O."/>
            <person name="Brettin T."/>
            <person name="Detter J.C."/>
            <person name="Han C."/>
            <person name="Larimer F."/>
            <person name="Land M."/>
            <person name="Hauser L."/>
            <person name="Markowitz V."/>
            <person name="Cheng J.-F."/>
            <person name="Hugenholtz P."/>
            <person name="Woyke T."/>
            <person name="Wu D."/>
            <person name="Pukall R."/>
            <person name="Steenblock K."/>
            <person name="Schneider S."/>
            <person name="Klenk H.-P."/>
            <person name="Eisen J.A."/>
        </authorList>
    </citation>
    <scope>NUCLEOTIDE SEQUENCE [LARGE SCALE GENOMIC DNA]</scope>
    <source>
        <strain evidence="4">DSM 14684 / CIP 108061 / JCM 11494 / NBRC 100937 / ID131577</strain>
    </source>
</reference>
<gene>
    <name evidence="3" type="ordered locus">Cwoe_3013</name>
</gene>
<name>D3FCS0_CONWI</name>
<evidence type="ECO:0000313" key="4">
    <source>
        <dbReference type="Proteomes" id="UP000008229"/>
    </source>
</evidence>
<feature type="transmembrane region" description="Helical" evidence="2">
    <location>
        <begin position="85"/>
        <end position="110"/>
    </location>
</feature>
<keyword evidence="2" id="KW-0472">Membrane</keyword>
<dbReference type="KEGG" id="cwo:Cwoe_3013"/>
<dbReference type="OrthoDB" id="5244230at2"/>
<protein>
    <submittedName>
        <fullName evidence="3">Uncharacterized protein</fullName>
    </submittedName>
</protein>
<reference evidence="3 4" key="1">
    <citation type="journal article" date="2010" name="Stand. Genomic Sci.">
        <title>Complete genome sequence of Conexibacter woesei type strain (ID131577).</title>
        <authorList>
            <person name="Pukall R."/>
            <person name="Lapidus A."/>
            <person name="Glavina Del Rio T."/>
            <person name="Copeland A."/>
            <person name="Tice H."/>
            <person name="Cheng J.-F."/>
            <person name="Lucas S."/>
            <person name="Chen F."/>
            <person name="Nolan M."/>
            <person name="Bruce D."/>
            <person name="Goodwin L."/>
            <person name="Pitluck S."/>
            <person name="Mavromatis K."/>
            <person name="Ivanova N."/>
            <person name="Ovchinnikova G."/>
            <person name="Pati A."/>
            <person name="Chen A."/>
            <person name="Palaniappan K."/>
            <person name="Land M."/>
            <person name="Hauser L."/>
            <person name="Chang Y.-J."/>
            <person name="Jeffries C.D."/>
            <person name="Chain P."/>
            <person name="Meincke L."/>
            <person name="Sims D."/>
            <person name="Brettin T."/>
            <person name="Detter J.C."/>
            <person name="Rohde M."/>
            <person name="Goeker M."/>
            <person name="Bristow J."/>
            <person name="Eisen J.A."/>
            <person name="Markowitz V."/>
            <person name="Kyrpides N.C."/>
            <person name="Klenk H.-P."/>
            <person name="Hugenholtz P."/>
        </authorList>
    </citation>
    <scope>NUCLEOTIDE SEQUENCE [LARGE SCALE GENOMIC DNA]</scope>
    <source>
        <strain evidence="4">DSM 14684 / CIP 108061 / JCM 11494 / NBRC 100937 / ID131577</strain>
    </source>
</reference>
<evidence type="ECO:0000256" key="1">
    <source>
        <dbReference type="SAM" id="MobiDB-lite"/>
    </source>
</evidence>
<dbReference type="Proteomes" id="UP000008229">
    <property type="component" value="Chromosome"/>
</dbReference>
<keyword evidence="4" id="KW-1185">Reference proteome</keyword>
<sequence>MAQTKKKRQTKHRGNAAGQVEARGRTGRKPTADERKASTKDDARARRMQRLDSPPTWRGAINRAGVATIFFFLLLVLFFREQPFAGKVFIALFMLLVYVPMGYYTDLFIYRRRQAKRLQQRAAAKPAKRDDA</sequence>
<proteinExistence type="predicted"/>
<feature type="region of interest" description="Disordered" evidence="1">
    <location>
        <begin position="1"/>
        <end position="56"/>
    </location>
</feature>
<dbReference type="STRING" id="469383.Cwoe_3013"/>
<keyword evidence="2" id="KW-0812">Transmembrane</keyword>
<dbReference type="RefSeq" id="WP_012934483.1">
    <property type="nucleotide sequence ID" value="NC_013739.1"/>
</dbReference>
<dbReference type="AlphaFoldDB" id="D3FCS0"/>
<feature type="compositionally biased region" description="Basic and acidic residues" evidence="1">
    <location>
        <begin position="30"/>
        <end position="45"/>
    </location>
</feature>
<keyword evidence="2" id="KW-1133">Transmembrane helix</keyword>
<organism evidence="3 4">
    <name type="scientific">Conexibacter woesei (strain DSM 14684 / CCUG 47730 / CIP 108061 / JCM 11494 / NBRC 100937 / ID131577)</name>
    <dbReference type="NCBI Taxonomy" id="469383"/>
    <lineage>
        <taxon>Bacteria</taxon>
        <taxon>Bacillati</taxon>
        <taxon>Actinomycetota</taxon>
        <taxon>Thermoleophilia</taxon>
        <taxon>Solirubrobacterales</taxon>
        <taxon>Conexibacteraceae</taxon>
        <taxon>Conexibacter</taxon>
    </lineage>
</organism>